<dbReference type="Proteomes" id="UP000039370">
    <property type="component" value="Unassembled WGS sequence"/>
</dbReference>
<dbReference type="Pfam" id="PF06054">
    <property type="entry name" value="CoiA_nuc"/>
    <property type="match status" value="1"/>
</dbReference>
<evidence type="ECO:0000259" key="1">
    <source>
        <dbReference type="Pfam" id="PF06054"/>
    </source>
</evidence>
<gene>
    <name evidence="2" type="ORF">CCAN11_2470058</name>
</gene>
<accession>A0A0B7IRH8</accession>
<reference evidence="3" key="1">
    <citation type="submission" date="2015-01" db="EMBL/GenBank/DDBJ databases">
        <authorList>
            <person name="MANFREDI Pablo"/>
        </authorList>
    </citation>
    <scope>NUCLEOTIDE SEQUENCE [LARGE SCALE GENOMIC DNA]</scope>
    <source>
        <strain evidence="3">Cc11</strain>
    </source>
</reference>
<name>A0A0B7IRH8_9FLAO</name>
<dbReference type="InterPro" id="IPR010330">
    <property type="entry name" value="CoiA_nuc"/>
</dbReference>
<evidence type="ECO:0000313" key="3">
    <source>
        <dbReference type="Proteomes" id="UP000039370"/>
    </source>
</evidence>
<proteinExistence type="predicted"/>
<protein>
    <recommendedName>
        <fullName evidence="1">Competence protein CoiA nuclease-like domain-containing protein</fullName>
    </recommendedName>
</protein>
<evidence type="ECO:0000313" key="2">
    <source>
        <dbReference type="EMBL" id="CEN52563.1"/>
    </source>
</evidence>
<dbReference type="EMBL" id="CDOK01000165">
    <property type="protein sequence ID" value="CEN52563.1"/>
    <property type="molecule type" value="Genomic_DNA"/>
</dbReference>
<dbReference type="AlphaFoldDB" id="A0A0B7IRH8"/>
<feature type="domain" description="Competence protein CoiA nuclease-like" evidence="1">
    <location>
        <begin position="71"/>
        <end position="149"/>
    </location>
</feature>
<organism evidence="2 3">
    <name type="scientific">Capnocytophaga canimorsus</name>
    <dbReference type="NCBI Taxonomy" id="28188"/>
    <lineage>
        <taxon>Bacteria</taxon>
        <taxon>Pseudomonadati</taxon>
        <taxon>Bacteroidota</taxon>
        <taxon>Flavobacteriia</taxon>
        <taxon>Flavobacteriales</taxon>
        <taxon>Flavobacteriaceae</taxon>
        <taxon>Capnocytophaga</taxon>
    </lineage>
</organism>
<sequence length="365" mass="43454">MPLRAYIDGKEIISIELNEDQWKEIKQNIKSEKSILRLPCCNQIGFLRVSRRGLKHFVHSKSKTSCNWKPESPEHLRAKVEIMEACQENGWKAIPEFSESNWRADVLAIQNNKRIAFEVQWSKQTFEETKFRQDRYKASNVRGCWFFQKAPEQLEAYLEDENDKHHLRANKEIPAFRIFKGEDSNLMVQLKQSQINLKSFVGHLLKGHFKFCKHITLKSQEITLIFFRTRCWKCKKYQDCWTINRNLTTTCGQRINLGFSNWDDTDIDKSPEIYQAVKQFLQTERGKKLKIGELKRRYSKTVRRNYLSHGCVYCDSIFGDNFLEIEKEEAKHNPKNIKHKVKVVFKNVKQKQEHWCFSENKEFCE</sequence>